<evidence type="ECO:0000313" key="11">
    <source>
        <dbReference type="EMBL" id="MFB9675814.1"/>
    </source>
</evidence>
<evidence type="ECO:0000256" key="1">
    <source>
        <dbReference type="ARBA" id="ARBA00012513"/>
    </source>
</evidence>
<reference evidence="11 12" key="1">
    <citation type="submission" date="2024-09" db="EMBL/GenBank/DDBJ databases">
        <authorList>
            <person name="Sun Q."/>
            <person name="Mori K."/>
        </authorList>
    </citation>
    <scope>NUCLEOTIDE SEQUENCE [LARGE SCALE GENOMIC DNA]</scope>
    <source>
        <strain evidence="11 12">JCM 3028</strain>
    </source>
</reference>
<feature type="domain" description="Protein kinase" evidence="10">
    <location>
        <begin position="11"/>
        <end position="260"/>
    </location>
</feature>
<evidence type="ECO:0000256" key="2">
    <source>
        <dbReference type="ARBA" id="ARBA00022527"/>
    </source>
</evidence>
<keyword evidence="9" id="KW-0472">Membrane</keyword>
<keyword evidence="2" id="KW-0723">Serine/threonine-protein kinase</keyword>
<dbReference type="GO" id="GO:0016301">
    <property type="term" value="F:kinase activity"/>
    <property type="evidence" value="ECO:0007669"/>
    <property type="project" value="UniProtKB-KW"/>
</dbReference>
<evidence type="ECO:0000256" key="9">
    <source>
        <dbReference type="SAM" id="Phobius"/>
    </source>
</evidence>
<dbReference type="PANTHER" id="PTHR43289">
    <property type="entry name" value="MITOGEN-ACTIVATED PROTEIN KINASE KINASE KINASE 20-RELATED"/>
    <property type="match status" value="1"/>
</dbReference>
<feature type="binding site" evidence="7">
    <location>
        <position position="40"/>
    </location>
    <ligand>
        <name>ATP</name>
        <dbReference type="ChEBI" id="CHEBI:30616"/>
    </ligand>
</feature>
<feature type="region of interest" description="Disordered" evidence="8">
    <location>
        <begin position="547"/>
        <end position="654"/>
    </location>
</feature>
<dbReference type="PRINTS" id="PR01217">
    <property type="entry name" value="PRICHEXTENSN"/>
</dbReference>
<dbReference type="RefSeq" id="WP_386155820.1">
    <property type="nucleotide sequence ID" value="NZ_JBHMBS010000004.1"/>
</dbReference>
<evidence type="ECO:0000313" key="12">
    <source>
        <dbReference type="Proteomes" id="UP001589610"/>
    </source>
</evidence>
<accession>A0ABV5T9Q1</accession>
<dbReference type="Pfam" id="PF00069">
    <property type="entry name" value="Pkinase"/>
    <property type="match status" value="1"/>
</dbReference>
<dbReference type="PANTHER" id="PTHR43289:SF6">
    <property type="entry name" value="SERINE_THREONINE-PROTEIN KINASE NEKL-3"/>
    <property type="match status" value="1"/>
</dbReference>
<keyword evidence="5 11" id="KW-0418">Kinase</keyword>
<evidence type="ECO:0000256" key="3">
    <source>
        <dbReference type="ARBA" id="ARBA00022679"/>
    </source>
</evidence>
<keyword evidence="4 7" id="KW-0547">Nucleotide-binding</keyword>
<keyword evidence="12" id="KW-1185">Reference proteome</keyword>
<dbReference type="SUPFAM" id="SSF56112">
    <property type="entry name" value="Protein kinase-like (PK-like)"/>
    <property type="match status" value="1"/>
</dbReference>
<evidence type="ECO:0000256" key="4">
    <source>
        <dbReference type="ARBA" id="ARBA00022741"/>
    </source>
</evidence>
<feature type="compositionally biased region" description="Pro residues" evidence="8">
    <location>
        <begin position="429"/>
        <end position="452"/>
    </location>
</feature>
<feature type="compositionally biased region" description="Low complexity" evidence="8">
    <location>
        <begin position="605"/>
        <end position="617"/>
    </location>
</feature>
<sequence length="654" mass="65549">MTAIGWTPPGYTELRELGAGGGGRVVLARHDESGTQVAIKYLAEWLRDDPGFLARFREEARLLVELADENVTRLYEYVEVPGGAAIVMEAVNGVSLRALLREHGPTGPEAALAVLKGSLSGLATAHRTGLVHRDYKPENVLVEATGTSKLVDFGIAVRTGGGGRAAGTPPYMAPEQWAGAPASPASDVYAATAVFFECLAGHRPYPSGERVVLMHQHMTAPIPVDEVPEPVRPLVARGLAKRPGDRPATAAEFLAELESVAVAGYGREWEERGRAGLAALVALLPLLFPSGGPGPVAGTTLFRTVLGTLRSRSAGVAAGAAGVMLIAGGAGVYALASGGPERPRVIDVVAATPPPPPSPGTRSQAPPSLPAPSPAAFSPPVSAGPTSPTGPGAGQTGSSAGPAPSSGPTGGSTPSAGGTTAPPDTGTPGPTPPASPASPPTPTPPSSPPTPTTGPSTAPPGAGVRRVEVVRAGVDARGAALVAVSVDTASARKVRLRVVFRAGRAVRRTAVPLSGATSYSRTVRFAFPRVGCGAAWNVVVTGLPSGRTSGASGETSPCAGPTRTPGPAPTVTRTAAPTSRPTTAPTSTPTTAPASRPTRKPAPGPAGARTGRPGPEATVTRTARAGAQPSAPLSARPKIGISVTPPLPGTSGHP</sequence>
<organism evidence="11 12">
    <name type="scientific">Streptosporangium vulgare</name>
    <dbReference type="NCBI Taxonomy" id="46190"/>
    <lineage>
        <taxon>Bacteria</taxon>
        <taxon>Bacillati</taxon>
        <taxon>Actinomycetota</taxon>
        <taxon>Actinomycetes</taxon>
        <taxon>Streptosporangiales</taxon>
        <taxon>Streptosporangiaceae</taxon>
        <taxon>Streptosporangium</taxon>
    </lineage>
</organism>
<keyword evidence="6 7" id="KW-0067">ATP-binding</keyword>
<dbReference type="PROSITE" id="PS00107">
    <property type="entry name" value="PROTEIN_KINASE_ATP"/>
    <property type="match status" value="1"/>
</dbReference>
<evidence type="ECO:0000256" key="7">
    <source>
        <dbReference type="PROSITE-ProRule" id="PRU10141"/>
    </source>
</evidence>
<proteinExistence type="predicted"/>
<keyword evidence="9" id="KW-0812">Transmembrane</keyword>
<dbReference type="PROSITE" id="PS00108">
    <property type="entry name" value="PROTEIN_KINASE_ST"/>
    <property type="match status" value="1"/>
</dbReference>
<dbReference type="Gene3D" id="3.30.200.20">
    <property type="entry name" value="Phosphorylase Kinase, domain 1"/>
    <property type="match status" value="1"/>
</dbReference>
<feature type="compositionally biased region" description="Low complexity" evidence="8">
    <location>
        <begin position="453"/>
        <end position="463"/>
    </location>
</feature>
<protein>
    <recommendedName>
        <fullName evidence="1">non-specific serine/threonine protein kinase</fullName>
        <ecNumber evidence="1">2.7.11.1</ecNumber>
    </recommendedName>
</protein>
<evidence type="ECO:0000259" key="10">
    <source>
        <dbReference type="PROSITE" id="PS50011"/>
    </source>
</evidence>
<feature type="compositionally biased region" description="Low complexity" evidence="8">
    <location>
        <begin position="374"/>
        <end position="428"/>
    </location>
</feature>
<feature type="transmembrane region" description="Helical" evidence="9">
    <location>
        <begin position="275"/>
        <end position="294"/>
    </location>
</feature>
<keyword evidence="9" id="KW-1133">Transmembrane helix</keyword>
<feature type="region of interest" description="Disordered" evidence="8">
    <location>
        <begin position="347"/>
        <end position="463"/>
    </location>
</feature>
<dbReference type="InterPro" id="IPR000719">
    <property type="entry name" value="Prot_kinase_dom"/>
</dbReference>
<evidence type="ECO:0000256" key="5">
    <source>
        <dbReference type="ARBA" id="ARBA00022777"/>
    </source>
</evidence>
<dbReference type="Gene3D" id="1.10.510.10">
    <property type="entry name" value="Transferase(Phosphotransferase) domain 1"/>
    <property type="match status" value="1"/>
</dbReference>
<dbReference type="EC" id="2.7.11.1" evidence="1"/>
<dbReference type="PROSITE" id="PS50011">
    <property type="entry name" value="PROTEIN_KINASE_DOM"/>
    <property type="match status" value="1"/>
</dbReference>
<name>A0ABV5T9Q1_9ACTN</name>
<gene>
    <name evidence="11" type="ORF">ACFFRH_09975</name>
</gene>
<dbReference type="EMBL" id="JBHMBS010000004">
    <property type="protein sequence ID" value="MFB9675814.1"/>
    <property type="molecule type" value="Genomic_DNA"/>
</dbReference>
<feature type="compositionally biased region" description="Low complexity" evidence="8">
    <location>
        <begin position="557"/>
        <end position="596"/>
    </location>
</feature>
<evidence type="ECO:0000256" key="8">
    <source>
        <dbReference type="SAM" id="MobiDB-lite"/>
    </source>
</evidence>
<dbReference type="InterPro" id="IPR008271">
    <property type="entry name" value="Ser/Thr_kinase_AS"/>
</dbReference>
<dbReference type="InterPro" id="IPR011009">
    <property type="entry name" value="Kinase-like_dom_sf"/>
</dbReference>
<keyword evidence="3" id="KW-0808">Transferase</keyword>
<comment type="caution">
    <text evidence="11">The sequence shown here is derived from an EMBL/GenBank/DDBJ whole genome shotgun (WGS) entry which is preliminary data.</text>
</comment>
<feature type="transmembrane region" description="Helical" evidence="9">
    <location>
        <begin position="314"/>
        <end position="336"/>
    </location>
</feature>
<dbReference type="InterPro" id="IPR017441">
    <property type="entry name" value="Protein_kinase_ATP_BS"/>
</dbReference>
<dbReference type="CDD" id="cd14014">
    <property type="entry name" value="STKc_PknB_like"/>
    <property type="match status" value="1"/>
</dbReference>
<dbReference type="Proteomes" id="UP001589610">
    <property type="component" value="Unassembled WGS sequence"/>
</dbReference>
<evidence type="ECO:0000256" key="6">
    <source>
        <dbReference type="ARBA" id="ARBA00022840"/>
    </source>
</evidence>